<dbReference type="SUPFAM" id="SSF57850">
    <property type="entry name" value="RING/U-box"/>
    <property type="match status" value="1"/>
</dbReference>
<dbReference type="PANTHER" id="PTHR13198">
    <property type="entry name" value="RING FINGER PROTEIN 25"/>
    <property type="match status" value="1"/>
</dbReference>
<dbReference type="Pfam" id="PF05773">
    <property type="entry name" value="RWD"/>
    <property type="match status" value="1"/>
</dbReference>
<dbReference type="GO" id="GO:0016567">
    <property type="term" value="P:protein ubiquitination"/>
    <property type="evidence" value="ECO:0007669"/>
    <property type="project" value="TreeGrafter"/>
</dbReference>
<dbReference type="SUPFAM" id="SSF54495">
    <property type="entry name" value="UBC-like"/>
    <property type="match status" value="1"/>
</dbReference>
<accession>A0A2T7PDY2</accession>
<feature type="compositionally biased region" description="Basic and acidic residues" evidence="4">
    <location>
        <begin position="461"/>
        <end position="486"/>
    </location>
</feature>
<proteinExistence type="predicted"/>
<dbReference type="Gene3D" id="3.10.110.10">
    <property type="entry name" value="Ubiquitin Conjugating Enzyme"/>
    <property type="match status" value="1"/>
</dbReference>
<dbReference type="CDD" id="cd23818">
    <property type="entry name" value="RWD_RNF25"/>
    <property type="match status" value="1"/>
</dbReference>
<evidence type="ECO:0000256" key="2">
    <source>
        <dbReference type="ARBA" id="ARBA00022833"/>
    </source>
</evidence>
<feature type="compositionally biased region" description="Basic and acidic residues" evidence="4">
    <location>
        <begin position="512"/>
        <end position="554"/>
    </location>
</feature>
<dbReference type="EMBL" id="PZQS01000004">
    <property type="protein sequence ID" value="PVD31625.1"/>
    <property type="molecule type" value="Genomic_DNA"/>
</dbReference>
<dbReference type="CDD" id="cd16470">
    <property type="entry name" value="RING-H2_RNF25"/>
    <property type="match status" value="1"/>
</dbReference>
<evidence type="ECO:0000313" key="8">
    <source>
        <dbReference type="Proteomes" id="UP000245119"/>
    </source>
</evidence>
<evidence type="ECO:0000259" key="5">
    <source>
        <dbReference type="PROSITE" id="PS50089"/>
    </source>
</evidence>
<evidence type="ECO:0000256" key="1">
    <source>
        <dbReference type="ARBA" id="ARBA00022771"/>
    </source>
</evidence>
<organism evidence="7 8">
    <name type="scientific">Pomacea canaliculata</name>
    <name type="common">Golden apple snail</name>
    <dbReference type="NCBI Taxonomy" id="400727"/>
    <lineage>
        <taxon>Eukaryota</taxon>
        <taxon>Metazoa</taxon>
        <taxon>Spiralia</taxon>
        <taxon>Lophotrochozoa</taxon>
        <taxon>Mollusca</taxon>
        <taxon>Gastropoda</taxon>
        <taxon>Caenogastropoda</taxon>
        <taxon>Architaenioglossa</taxon>
        <taxon>Ampullarioidea</taxon>
        <taxon>Ampullariidae</taxon>
        <taxon>Pomacea</taxon>
    </lineage>
</organism>
<evidence type="ECO:0008006" key="9">
    <source>
        <dbReference type="Google" id="ProtNLM"/>
    </source>
</evidence>
<dbReference type="SMART" id="SM00184">
    <property type="entry name" value="RING"/>
    <property type="match status" value="1"/>
</dbReference>
<evidence type="ECO:0000256" key="4">
    <source>
        <dbReference type="SAM" id="MobiDB-lite"/>
    </source>
</evidence>
<dbReference type="GO" id="GO:0008270">
    <property type="term" value="F:zinc ion binding"/>
    <property type="evidence" value="ECO:0007669"/>
    <property type="project" value="UniProtKB-KW"/>
</dbReference>
<dbReference type="GO" id="GO:0061630">
    <property type="term" value="F:ubiquitin protein ligase activity"/>
    <property type="evidence" value="ECO:0007669"/>
    <property type="project" value="InterPro"/>
</dbReference>
<dbReference type="SMART" id="SM00591">
    <property type="entry name" value="RWD"/>
    <property type="match status" value="1"/>
</dbReference>
<evidence type="ECO:0000256" key="3">
    <source>
        <dbReference type="PROSITE-ProRule" id="PRU00175"/>
    </source>
</evidence>
<reference evidence="7 8" key="1">
    <citation type="submission" date="2018-04" db="EMBL/GenBank/DDBJ databases">
        <title>The genome of golden apple snail Pomacea canaliculata provides insight into stress tolerance and invasive adaptation.</title>
        <authorList>
            <person name="Liu C."/>
            <person name="Liu B."/>
            <person name="Ren Y."/>
            <person name="Zhang Y."/>
            <person name="Wang H."/>
            <person name="Li S."/>
            <person name="Jiang F."/>
            <person name="Yin L."/>
            <person name="Zhang G."/>
            <person name="Qian W."/>
            <person name="Fan W."/>
        </authorList>
    </citation>
    <scope>NUCLEOTIDE SEQUENCE [LARGE SCALE GENOMIC DNA]</scope>
    <source>
        <strain evidence="7">SZHN2017</strain>
        <tissue evidence="7">Muscle</tissue>
    </source>
</reference>
<comment type="caution">
    <text evidence="7">The sequence shown here is derived from an EMBL/GenBank/DDBJ whole genome shotgun (WGS) entry which is preliminary data.</text>
</comment>
<feature type="compositionally biased region" description="Basic and acidic residues" evidence="4">
    <location>
        <begin position="436"/>
        <end position="451"/>
    </location>
</feature>
<dbReference type="FunFam" id="3.30.40.10:FF:000215">
    <property type="entry name" value="E3 ubiquitin-protein ligase RNF25"/>
    <property type="match status" value="1"/>
</dbReference>
<keyword evidence="1 3" id="KW-0479">Metal-binding</keyword>
<dbReference type="FunFam" id="3.10.110.10:FF:000050">
    <property type="entry name" value="eIF-2-alpha kinase GCN2"/>
    <property type="match status" value="1"/>
</dbReference>
<dbReference type="STRING" id="400727.A0A2T7PDY2"/>
<keyword evidence="8" id="KW-1185">Reference proteome</keyword>
<dbReference type="InterPro" id="IPR039133">
    <property type="entry name" value="RNF25"/>
</dbReference>
<dbReference type="GO" id="GO:0033554">
    <property type="term" value="P:cellular response to stress"/>
    <property type="evidence" value="ECO:0007669"/>
    <property type="project" value="UniProtKB-ARBA"/>
</dbReference>
<feature type="domain" description="RWD" evidence="6">
    <location>
        <begin position="17"/>
        <end position="125"/>
    </location>
</feature>
<feature type="compositionally biased region" description="Basic residues" evidence="4">
    <location>
        <begin position="413"/>
        <end position="423"/>
    </location>
</feature>
<dbReference type="Gene3D" id="3.30.40.10">
    <property type="entry name" value="Zinc/RING finger domain, C3HC4 (zinc finger)"/>
    <property type="match status" value="1"/>
</dbReference>
<feature type="compositionally biased region" description="Basic and acidic residues" evidence="4">
    <location>
        <begin position="399"/>
        <end position="409"/>
    </location>
</feature>
<dbReference type="PANTHER" id="PTHR13198:SF4">
    <property type="entry name" value="E3 UBIQUITIN-PROTEIN LIGASE RNF25"/>
    <property type="match status" value="1"/>
</dbReference>
<feature type="domain" description="RING-type" evidence="5">
    <location>
        <begin position="132"/>
        <end position="195"/>
    </location>
</feature>
<dbReference type="GO" id="GO:0005634">
    <property type="term" value="C:nucleus"/>
    <property type="evidence" value="ECO:0007669"/>
    <property type="project" value="TreeGrafter"/>
</dbReference>
<dbReference type="GO" id="GO:0010468">
    <property type="term" value="P:regulation of gene expression"/>
    <property type="evidence" value="ECO:0007669"/>
    <property type="project" value="UniProtKB-ARBA"/>
</dbReference>
<dbReference type="Proteomes" id="UP000245119">
    <property type="component" value="Linkage Group LG4"/>
</dbReference>
<sequence length="677" mass="76622">MATANETHDFAEGVLFEELAVLESIYIKELTVEKNGGWPSTISVLLHPATGMDDSKKFVCMTVVFQVPHSYPDEVPSIKIRNPRGMCEEELQSLLEDMKQMAKDKQGGPMLFEMIEMAKDCLTEGNIPHCECAICLEHFSEGDRFLKTDCYHYFHCHCLARYASAFVKKLQEEEPSIPHAVNKQDEKSLGCPMCRLPLTCDLTDLLSEPIPPEPEVTFTPTAELLNQQADMAMLYAAQKAKGGIIDLSEEKKKFLVDENTVVSLESIQKPNIHEKTTPTKKKKNQSHDHRRNPKQGPDRWHQHHQAAGLQDETLHSLQDRRTRQETVKSTEHERNSLSKASGQRNDGYHRGRYYRSANNFRPCDAHKKEGTQRHPDSGHGRSMESAIKDSQQTGQAEHVSVRLPRERQVHGYGGHHRNNRYHSQKCDSVITQNYDSSERDDKGSYQADVHHSCQSKSSDNCSEKLVQEGKQAHGDNTRSLRYKEPSFQDDGQGGGRHYHPHRDYGWAGRHRQVSERQDSRQSRGGQENRAEFRNYKREQKDNQPNKDEHTRQDEGLQTSSAPSAEYCQPRGESRYGTYLERPRGRAQGRGRGGRSVAFPYKQIRTSAHEPGAKSVESTDDDLYGKGHGTPPGFKVLGPPPGFIFSFLCPSRASFIIISTTQETKEGQAPHGIALGRL</sequence>
<keyword evidence="2" id="KW-0862">Zinc</keyword>
<dbReference type="InterPro" id="IPR001841">
    <property type="entry name" value="Znf_RING"/>
</dbReference>
<gene>
    <name evidence="7" type="ORF">C0Q70_07042</name>
</gene>
<dbReference type="AlphaFoldDB" id="A0A2T7PDY2"/>
<dbReference type="GO" id="GO:0051246">
    <property type="term" value="P:regulation of protein metabolic process"/>
    <property type="evidence" value="ECO:0007669"/>
    <property type="project" value="UniProtKB-ARBA"/>
</dbReference>
<evidence type="ECO:0000313" key="7">
    <source>
        <dbReference type="EMBL" id="PVD31625.1"/>
    </source>
</evidence>
<dbReference type="InterPro" id="IPR013083">
    <property type="entry name" value="Znf_RING/FYVE/PHD"/>
</dbReference>
<dbReference type="PROSITE" id="PS50089">
    <property type="entry name" value="ZF_RING_2"/>
    <property type="match status" value="1"/>
</dbReference>
<dbReference type="GO" id="GO:0009893">
    <property type="term" value="P:positive regulation of metabolic process"/>
    <property type="evidence" value="ECO:0007669"/>
    <property type="project" value="UniProtKB-ARBA"/>
</dbReference>
<dbReference type="InterPro" id="IPR016135">
    <property type="entry name" value="UBQ-conjugating_enzyme/RWD"/>
</dbReference>
<keyword evidence="1 3" id="KW-0863">Zinc-finger</keyword>
<feature type="compositionally biased region" description="Basic and acidic residues" evidence="4">
    <location>
        <begin position="363"/>
        <end position="382"/>
    </location>
</feature>
<feature type="compositionally biased region" description="Basic and acidic residues" evidence="4">
    <location>
        <begin position="312"/>
        <end position="336"/>
    </location>
</feature>
<dbReference type="InterPro" id="IPR006575">
    <property type="entry name" value="RWD_dom"/>
</dbReference>
<feature type="region of interest" description="Disordered" evidence="4">
    <location>
        <begin position="267"/>
        <end position="595"/>
    </location>
</feature>
<evidence type="ECO:0000259" key="6">
    <source>
        <dbReference type="PROSITE" id="PS50908"/>
    </source>
</evidence>
<dbReference type="OrthoDB" id="432311at2759"/>
<name>A0A2T7PDY2_POMCA</name>
<dbReference type="PROSITE" id="PS50908">
    <property type="entry name" value="RWD"/>
    <property type="match status" value="1"/>
</dbReference>
<protein>
    <recommendedName>
        <fullName evidence="9">RWD domain-containing protein</fullName>
    </recommendedName>
</protein>
<feature type="compositionally biased region" description="Basic residues" evidence="4">
    <location>
        <begin position="278"/>
        <end position="293"/>
    </location>
</feature>